<dbReference type="InterPro" id="IPR012337">
    <property type="entry name" value="RNaseH-like_sf"/>
</dbReference>
<dbReference type="PANTHER" id="PTHR47501">
    <property type="entry name" value="TRANSPOSASE-RELATED"/>
    <property type="match status" value="1"/>
</dbReference>
<name>A0ABQ9YSH6_9CRUS</name>
<dbReference type="EMBL" id="JAOYFB010000001">
    <property type="protein sequence ID" value="KAK4003573.1"/>
    <property type="molecule type" value="Genomic_DNA"/>
</dbReference>
<dbReference type="Pfam" id="PF05699">
    <property type="entry name" value="Dimer_Tnp_hAT"/>
    <property type="match status" value="1"/>
</dbReference>
<comment type="caution">
    <text evidence="3">The sequence shown here is derived from an EMBL/GenBank/DDBJ whole genome shotgun (WGS) entry which is preliminary data.</text>
</comment>
<accession>A0ABQ9YSH6</accession>
<gene>
    <name evidence="3" type="ORF">OUZ56_005330</name>
</gene>
<reference evidence="3 4" key="1">
    <citation type="journal article" date="2023" name="Nucleic Acids Res.">
        <title>The hologenome of Daphnia magna reveals possible DNA methylation and microbiome-mediated evolution of the host genome.</title>
        <authorList>
            <person name="Chaturvedi A."/>
            <person name="Li X."/>
            <person name="Dhandapani V."/>
            <person name="Marshall H."/>
            <person name="Kissane S."/>
            <person name="Cuenca-Cambronero M."/>
            <person name="Asole G."/>
            <person name="Calvet F."/>
            <person name="Ruiz-Romero M."/>
            <person name="Marangio P."/>
            <person name="Guigo R."/>
            <person name="Rago D."/>
            <person name="Mirbahai L."/>
            <person name="Eastwood N."/>
            <person name="Colbourne J.K."/>
            <person name="Zhou J."/>
            <person name="Mallon E."/>
            <person name="Orsini L."/>
        </authorList>
    </citation>
    <scope>NUCLEOTIDE SEQUENCE [LARGE SCALE GENOMIC DNA]</scope>
    <source>
        <strain evidence="3">LRV0_1</strain>
    </source>
</reference>
<feature type="compositionally biased region" description="Low complexity" evidence="1">
    <location>
        <begin position="257"/>
        <end position="273"/>
    </location>
</feature>
<dbReference type="SUPFAM" id="SSF53098">
    <property type="entry name" value="Ribonuclease H-like"/>
    <property type="match status" value="1"/>
</dbReference>
<proteinExistence type="predicted"/>
<keyword evidence="4" id="KW-1185">Reference proteome</keyword>
<dbReference type="Proteomes" id="UP001234178">
    <property type="component" value="Unassembled WGS sequence"/>
</dbReference>
<feature type="domain" description="HAT C-terminal dimerisation" evidence="2">
    <location>
        <begin position="313"/>
        <end position="365"/>
    </location>
</feature>
<evidence type="ECO:0000313" key="3">
    <source>
        <dbReference type="EMBL" id="KAK4003573.1"/>
    </source>
</evidence>
<organism evidence="3 4">
    <name type="scientific">Daphnia magna</name>
    <dbReference type="NCBI Taxonomy" id="35525"/>
    <lineage>
        <taxon>Eukaryota</taxon>
        <taxon>Metazoa</taxon>
        <taxon>Ecdysozoa</taxon>
        <taxon>Arthropoda</taxon>
        <taxon>Crustacea</taxon>
        <taxon>Branchiopoda</taxon>
        <taxon>Diplostraca</taxon>
        <taxon>Cladocera</taxon>
        <taxon>Anomopoda</taxon>
        <taxon>Daphniidae</taxon>
        <taxon>Daphnia</taxon>
    </lineage>
</organism>
<dbReference type="PANTHER" id="PTHR47501:SF8">
    <property type="match status" value="1"/>
</dbReference>
<dbReference type="InterPro" id="IPR008906">
    <property type="entry name" value="HATC_C_dom"/>
</dbReference>
<feature type="region of interest" description="Disordered" evidence="1">
    <location>
        <begin position="257"/>
        <end position="276"/>
    </location>
</feature>
<evidence type="ECO:0000259" key="2">
    <source>
        <dbReference type="Pfam" id="PF05699"/>
    </source>
</evidence>
<sequence>MVYFEIGEILNDHSGDTLLRNENLTLPVHRRCACHLLSLVSKTDVQKIQDYLFEQLRSTVFEKLQKIWNKQNSSSLNSDIIVRHLGKLFVVRNETRWNSEYNAVSCFVRLLKKKNRALKKLFEELKLDFITPNEEQFLKEYVVVMKPMCDSLDILQADKHVGMGYLLPTLTVLRKKLMSFTDDTSITLCQALVNSLLDAIHFRFDKMFTDNELRLATITNPMFKLSWLEKDEDIERAKSLLTCEYNRLKGIAQEASSSDESSDCSSSSLSGPSPIKRRKKNFFASITKKRRNKRCDDEVDNYLNLCDSLDKLCDYPIIQQIYKRYNVTLPSSASVERLFSQGGLIYSARRMKMTDIHFEMLLFLKVNNKTFKDW</sequence>
<protein>
    <recommendedName>
        <fullName evidence="2">HAT C-terminal dimerisation domain-containing protein</fullName>
    </recommendedName>
</protein>
<evidence type="ECO:0000313" key="4">
    <source>
        <dbReference type="Proteomes" id="UP001234178"/>
    </source>
</evidence>
<evidence type="ECO:0000256" key="1">
    <source>
        <dbReference type="SAM" id="MobiDB-lite"/>
    </source>
</evidence>